<dbReference type="PROSITE" id="PS51257">
    <property type="entry name" value="PROKAR_LIPOPROTEIN"/>
    <property type="match status" value="1"/>
</dbReference>
<sequence length="330" mass="35650">MTTNMKFFLLSAISVAVLSGCGSDSAPQQKTAKVSFSITDAPVDTAVEVNVTYKSLIFLRNGQEDIIVPLVNDEGETTTQQINLLDYQNGNSLLILNEVELPVGQYDNLIIETEGCAQNPNGSTDYCNVVDANGTYPLKTPSNKLKLGSFTVSVEATQAYTIDFNLRKSLVSTANGQSFNLKPHGITIVESKGVGSVSGKVDVNLLTAGNCPIDGNVVYLYQGNYTNELGQVLEGFVLGDEFDPAVDKSVPENVVAPYASKMVESADAGYSYSFNFLPQGDYTLAFSCSAIDDNPETYDKIVIADPIDQVKHFTLTEGENLESDFFENVD</sequence>
<protein>
    <submittedName>
        <fullName evidence="2">DUF4382 domain-containing protein</fullName>
    </submittedName>
</protein>
<dbReference type="AlphaFoldDB" id="A0AAX3U5Q0"/>
<reference evidence="2" key="1">
    <citation type="submission" date="2022-02" db="EMBL/GenBank/DDBJ databases">
        <title>Emergence and expansion in Europe of a Vibrio aestuarianus clonal complex pathogenic for oysters.</title>
        <authorList>
            <person name="Mesnil A."/>
            <person name="Travers M.-A."/>
        </authorList>
    </citation>
    <scope>NUCLEOTIDE SEQUENCE</scope>
    <source>
        <strain evidence="2">U29</strain>
    </source>
</reference>
<dbReference type="EMBL" id="CP118709">
    <property type="protein sequence ID" value="WGK82769.1"/>
    <property type="molecule type" value="Genomic_DNA"/>
</dbReference>
<feature type="domain" description="DUF4382" evidence="1">
    <location>
        <begin position="31"/>
        <end position="183"/>
    </location>
</feature>
<accession>A0AAX3U5Q0</accession>
<evidence type="ECO:0000313" key="2">
    <source>
        <dbReference type="EMBL" id="WGK82769.1"/>
    </source>
</evidence>
<dbReference type="Proteomes" id="UP001239257">
    <property type="component" value="Chromosome 1"/>
</dbReference>
<evidence type="ECO:0000259" key="1">
    <source>
        <dbReference type="Pfam" id="PF14321"/>
    </source>
</evidence>
<name>A0AAX3U5Q0_9VIBR</name>
<proteinExistence type="predicted"/>
<dbReference type="Pfam" id="PF14321">
    <property type="entry name" value="DUF4382"/>
    <property type="match status" value="1"/>
</dbReference>
<organism evidence="2 3">
    <name type="scientific">Vibrio aestuarianus</name>
    <dbReference type="NCBI Taxonomy" id="28171"/>
    <lineage>
        <taxon>Bacteria</taxon>
        <taxon>Pseudomonadati</taxon>
        <taxon>Pseudomonadota</taxon>
        <taxon>Gammaproteobacteria</taxon>
        <taxon>Vibrionales</taxon>
        <taxon>Vibrionaceae</taxon>
        <taxon>Vibrio</taxon>
    </lineage>
</organism>
<gene>
    <name evidence="2" type="ORF">PYE51_05860</name>
</gene>
<dbReference type="RefSeq" id="WP_301065993.1">
    <property type="nucleotide sequence ID" value="NZ_CP118709.1"/>
</dbReference>
<dbReference type="InterPro" id="IPR025491">
    <property type="entry name" value="DUF4382"/>
</dbReference>
<evidence type="ECO:0000313" key="3">
    <source>
        <dbReference type="Proteomes" id="UP001239257"/>
    </source>
</evidence>